<dbReference type="PROSITE" id="PS50088">
    <property type="entry name" value="ANK_REPEAT"/>
    <property type="match status" value="3"/>
</dbReference>
<dbReference type="InterPro" id="IPR050663">
    <property type="entry name" value="Ankyrin-SOCS_Box"/>
</dbReference>
<dbReference type="KEGG" id="dpb:BABL1_gene_594"/>
<organism evidence="4 5">
    <name type="scientific">Candidatus Babela massiliensis</name>
    <dbReference type="NCBI Taxonomy" id="673862"/>
    <lineage>
        <taxon>Bacteria</taxon>
        <taxon>Candidatus Babelota</taxon>
        <taxon>Candidatus Babeliae</taxon>
        <taxon>Candidatus Babeliales</taxon>
        <taxon>Candidatus Babeliaceae</taxon>
        <taxon>Candidatus Babela</taxon>
    </lineage>
</organism>
<evidence type="ECO:0000256" key="3">
    <source>
        <dbReference type="PROSITE-ProRule" id="PRU00023"/>
    </source>
</evidence>
<dbReference type="GO" id="GO:0000976">
    <property type="term" value="F:transcription cis-regulatory region binding"/>
    <property type="evidence" value="ECO:0007669"/>
    <property type="project" value="TreeGrafter"/>
</dbReference>
<dbReference type="SMART" id="SM00248">
    <property type="entry name" value="ANK"/>
    <property type="match status" value="5"/>
</dbReference>
<keyword evidence="1" id="KW-0677">Repeat</keyword>
<dbReference type="eggNOG" id="COG0666">
    <property type="taxonomic scope" value="Bacteria"/>
</dbReference>
<dbReference type="OrthoDB" id="307920at2"/>
<dbReference type="SUPFAM" id="SSF48403">
    <property type="entry name" value="Ankyrin repeat"/>
    <property type="match status" value="1"/>
</dbReference>
<evidence type="ECO:0000313" key="5">
    <source>
        <dbReference type="Proteomes" id="UP000018769"/>
    </source>
</evidence>
<gene>
    <name evidence="4" type="ORF">BABL1_gene_594</name>
</gene>
<dbReference type="AlphaFoldDB" id="V6DHI4"/>
<evidence type="ECO:0000256" key="1">
    <source>
        <dbReference type="ARBA" id="ARBA00022737"/>
    </source>
</evidence>
<dbReference type="GO" id="GO:0045944">
    <property type="term" value="P:positive regulation of transcription by RNA polymerase II"/>
    <property type="evidence" value="ECO:0007669"/>
    <property type="project" value="TreeGrafter"/>
</dbReference>
<dbReference type="RefSeq" id="WP_023791525.1">
    <property type="nucleotide sequence ID" value="NC_023003.1"/>
</dbReference>
<dbReference type="EMBL" id="HG793133">
    <property type="protein sequence ID" value="CDK30423.1"/>
    <property type="molecule type" value="Genomic_DNA"/>
</dbReference>
<dbReference type="PROSITE" id="PS50297">
    <property type="entry name" value="ANK_REP_REGION"/>
    <property type="match status" value="1"/>
</dbReference>
<evidence type="ECO:0000256" key="2">
    <source>
        <dbReference type="ARBA" id="ARBA00023043"/>
    </source>
</evidence>
<reference evidence="4 5" key="1">
    <citation type="journal article" date="2015" name="Biol. Direct">
        <title>Babela massiliensis, a representative of a widespread bacterial phylum with unusual adaptations to parasitism in amoebae.</title>
        <authorList>
            <person name="Pagnier I."/>
            <person name="Yutin N."/>
            <person name="Croce O."/>
            <person name="Makarova K.S."/>
            <person name="Wolf Y.I."/>
            <person name="Benamar S."/>
            <person name="Raoult D."/>
            <person name="Koonin E.V."/>
            <person name="La Scola B."/>
        </authorList>
    </citation>
    <scope>NUCLEOTIDE SEQUENCE [LARGE SCALE GENOMIC DNA]</scope>
    <source>
        <strain evidence="5">BABL1</strain>
    </source>
</reference>
<dbReference type="PANTHER" id="PTHR24193:SF121">
    <property type="entry name" value="ADA2A-CONTAINING COMPLEX COMPONENT 3, ISOFORM D"/>
    <property type="match status" value="1"/>
</dbReference>
<feature type="repeat" description="ANK" evidence="3">
    <location>
        <begin position="223"/>
        <end position="255"/>
    </location>
</feature>
<protein>
    <submittedName>
        <fullName evidence="4">Ankyrin repeats containing protein</fullName>
    </submittedName>
</protein>
<dbReference type="Pfam" id="PF00023">
    <property type="entry name" value="Ank"/>
    <property type="match status" value="1"/>
</dbReference>
<feature type="repeat" description="ANK" evidence="3">
    <location>
        <begin position="195"/>
        <end position="222"/>
    </location>
</feature>
<keyword evidence="5" id="KW-1185">Reference proteome</keyword>
<sequence length="339" mass="39422">MIKNKYIYSIFLLLIYLNSPVIANKETEQIKINKNRSILKKVPNELVVYFFKSLIQNYVNQWNNIFNFEQEFDKEALRKDIKSIRLTCIRFKTLLDEFLIKITLNSIHVHLYKLLDNEYKHLSIKQIKLNLIKLLSKVDINKEDLNEITKINIYGHFNIKIENLLYLAVKKNNINVINLLIIAGNNINKYLDNCLRNAAIHGHKEIIEKLLKLGANVNNKDINGHTALTWAIFHGQIKTVKVLIKNGANLNIRDKRKGYTPLIWAIRLSIGNKNQTMILIVKLLIEEGADFNLPDKKGYNALHYALDTRNYDIVKIIGRAKSDKLSKKIELLLNNIKIP</sequence>
<keyword evidence="2 3" id="KW-0040">ANK repeat</keyword>
<evidence type="ECO:0000313" key="4">
    <source>
        <dbReference type="EMBL" id="CDK30423.1"/>
    </source>
</evidence>
<dbReference type="Gene3D" id="1.25.40.20">
    <property type="entry name" value="Ankyrin repeat-containing domain"/>
    <property type="match status" value="1"/>
</dbReference>
<dbReference type="STRING" id="673862.BABL1_gene_594"/>
<dbReference type="Pfam" id="PF12796">
    <property type="entry name" value="Ank_2"/>
    <property type="match status" value="1"/>
</dbReference>
<dbReference type="InterPro" id="IPR002110">
    <property type="entry name" value="Ankyrin_rpt"/>
</dbReference>
<dbReference type="HOGENOM" id="CLU_782301_0_0_7"/>
<accession>V6DHI4</accession>
<dbReference type="InterPro" id="IPR036770">
    <property type="entry name" value="Ankyrin_rpt-contain_sf"/>
</dbReference>
<proteinExistence type="predicted"/>
<feature type="repeat" description="ANK" evidence="3">
    <location>
        <begin position="257"/>
        <end position="296"/>
    </location>
</feature>
<dbReference type="Proteomes" id="UP000018769">
    <property type="component" value="Chromosome I"/>
</dbReference>
<dbReference type="PANTHER" id="PTHR24193">
    <property type="entry name" value="ANKYRIN REPEAT PROTEIN"/>
    <property type="match status" value="1"/>
</dbReference>
<name>V6DHI4_9BACT</name>